<evidence type="ECO:0000256" key="5">
    <source>
        <dbReference type="ARBA" id="ARBA00022753"/>
    </source>
</evidence>
<evidence type="ECO:0000256" key="1">
    <source>
        <dbReference type="ARBA" id="ARBA00004148"/>
    </source>
</evidence>
<evidence type="ECO:0000313" key="12">
    <source>
        <dbReference type="EMBL" id="EME38286.1"/>
    </source>
</evidence>
<dbReference type="HOGENOM" id="CLU_070610_0_1_1"/>
<evidence type="ECO:0000313" key="13">
    <source>
        <dbReference type="Proteomes" id="UP000016933"/>
    </source>
</evidence>
<dbReference type="STRING" id="675120.N1PBN1"/>
<dbReference type="PANTHER" id="PTHR10555">
    <property type="entry name" value="SORTING NEXIN"/>
    <property type="match status" value="1"/>
</dbReference>
<name>N1PBN1_DOTSN</name>
<dbReference type="SMART" id="SM00312">
    <property type="entry name" value="PX"/>
    <property type="match status" value="1"/>
</dbReference>
<dbReference type="Pfam" id="PF00787">
    <property type="entry name" value="PX"/>
    <property type="match status" value="1"/>
</dbReference>
<dbReference type="EMBL" id="KB446547">
    <property type="protein sequence ID" value="EME38286.1"/>
    <property type="molecule type" value="Genomic_DNA"/>
</dbReference>
<dbReference type="GO" id="GO:0010008">
    <property type="term" value="C:endosome membrane"/>
    <property type="evidence" value="ECO:0007669"/>
    <property type="project" value="UniProtKB-SubCell"/>
</dbReference>
<accession>N1PBN1</accession>
<dbReference type="PROSITE" id="PS50195">
    <property type="entry name" value="PX"/>
    <property type="match status" value="1"/>
</dbReference>
<dbReference type="PANTHER" id="PTHR10555:SF170">
    <property type="entry name" value="FI18122P1"/>
    <property type="match status" value="1"/>
</dbReference>
<dbReference type="GO" id="GO:0005774">
    <property type="term" value="C:vacuolar membrane"/>
    <property type="evidence" value="ECO:0007669"/>
    <property type="project" value="UniProtKB-SubCell"/>
</dbReference>
<comment type="subcellular location">
    <subcellularLocation>
        <location evidence="2">Endosome</location>
    </subcellularLocation>
    <subcellularLocation>
        <location evidence="1">Vacuole membrane</location>
        <topology evidence="1">Peripheral membrane protein</topology>
    </subcellularLocation>
</comment>
<gene>
    <name evidence="12" type="ORF">DOTSEDRAFT_75748</name>
</gene>
<evidence type="ECO:0000256" key="4">
    <source>
        <dbReference type="ARBA" id="ARBA00022554"/>
    </source>
</evidence>
<feature type="compositionally biased region" description="Low complexity" evidence="10">
    <location>
        <begin position="27"/>
        <end position="42"/>
    </location>
</feature>
<keyword evidence="6" id="KW-0472">Membrane</keyword>
<reference evidence="13" key="1">
    <citation type="journal article" date="2012" name="PLoS Genet.">
        <title>The genomes of the fungal plant pathogens Cladosporium fulvum and Dothistroma septosporum reveal adaptation to different hosts and lifestyles but also signatures of common ancestry.</title>
        <authorList>
            <person name="de Wit P.J.G.M."/>
            <person name="van der Burgt A."/>
            <person name="Oekmen B."/>
            <person name="Stergiopoulos I."/>
            <person name="Abd-Elsalam K.A."/>
            <person name="Aerts A.L."/>
            <person name="Bahkali A.H."/>
            <person name="Beenen H.G."/>
            <person name="Chettri P."/>
            <person name="Cox M.P."/>
            <person name="Datema E."/>
            <person name="de Vries R.P."/>
            <person name="Dhillon B."/>
            <person name="Ganley A.R."/>
            <person name="Griffiths S.A."/>
            <person name="Guo Y."/>
            <person name="Hamelin R.C."/>
            <person name="Henrissat B."/>
            <person name="Kabir M.S."/>
            <person name="Jashni M.K."/>
            <person name="Kema G."/>
            <person name="Klaubauf S."/>
            <person name="Lapidus A."/>
            <person name="Levasseur A."/>
            <person name="Lindquist E."/>
            <person name="Mehrabi R."/>
            <person name="Ohm R.A."/>
            <person name="Owen T.J."/>
            <person name="Salamov A."/>
            <person name="Schwelm A."/>
            <person name="Schijlen E."/>
            <person name="Sun H."/>
            <person name="van den Burg H.A."/>
            <person name="van Ham R.C.H.J."/>
            <person name="Zhang S."/>
            <person name="Goodwin S.B."/>
            <person name="Grigoriev I.V."/>
            <person name="Collemare J."/>
            <person name="Bradshaw R.E."/>
        </authorList>
    </citation>
    <scope>NUCLEOTIDE SEQUENCE [LARGE SCALE GENOMIC DNA]</scope>
    <source>
        <strain evidence="13">NZE10 / CBS 128990</strain>
    </source>
</reference>
<evidence type="ECO:0000256" key="7">
    <source>
        <dbReference type="ARBA" id="ARBA00033728"/>
    </source>
</evidence>
<evidence type="ECO:0000256" key="3">
    <source>
        <dbReference type="ARBA" id="ARBA00007426"/>
    </source>
</evidence>
<dbReference type="OrthoDB" id="10254720at2759"/>
<evidence type="ECO:0000256" key="8">
    <source>
        <dbReference type="ARBA" id="ARBA00033774"/>
    </source>
</evidence>
<comment type="similarity">
    <text evidence="3">Belongs to the YPT35 family.</text>
</comment>
<dbReference type="InterPro" id="IPR036871">
    <property type="entry name" value="PX_dom_sf"/>
</dbReference>
<evidence type="ECO:0000256" key="10">
    <source>
        <dbReference type="SAM" id="MobiDB-lite"/>
    </source>
</evidence>
<organism evidence="12 13">
    <name type="scientific">Dothistroma septosporum (strain NZE10 / CBS 128990)</name>
    <name type="common">Red band needle blight fungus</name>
    <name type="synonym">Mycosphaerella pini</name>
    <dbReference type="NCBI Taxonomy" id="675120"/>
    <lineage>
        <taxon>Eukaryota</taxon>
        <taxon>Fungi</taxon>
        <taxon>Dikarya</taxon>
        <taxon>Ascomycota</taxon>
        <taxon>Pezizomycotina</taxon>
        <taxon>Dothideomycetes</taxon>
        <taxon>Dothideomycetidae</taxon>
        <taxon>Mycosphaerellales</taxon>
        <taxon>Mycosphaerellaceae</taxon>
        <taxon>Dothistroma</taxon>
    </lineage>
</organism>
<evidence type="ECO:0000256" key="9">
    <source>
        <dbReference type="ARBA" id="ARBA00033785"/>
    </source>
</evidence>
<dbReference type="GO" id="GO:0032266">
    <property type="term" value="F:phosphatidylinositol-3-phosphate binding"/>
    <property type="evidence" value="ECO:0007669"/>
    <property type="project" value="InterPro"/>
</dbReference>
<sequence length="206" mass="22731">MGSGVEISPGAEHGRPPLASAGDHAGEPASALPSPASSDTPPLRTTKRVTDAPPFWHTRRISTASYRSLNQTRPAAIVLEDHSDDRDLQAQSCWARAVSIDEYVVVSGPTGIGAYVAWHCTVSTLKGGDLSIRKRYSEFDRLREDLVRAFPHAAAMIPELPRKSVVSRFRPKFLDQRRDGLSHFFNCVLLNPEFASSPILKDFIFY</sequence>
<keyword evidence="4" id="KW-0926">Vacuole</keyword>
<dbReference type="AlphaFoldDB" id="N1PBN1"/>
<evidence type="ECO:0000256" key="2">
    <source>
        <dbReference type="ARBA" id="ARBA00004177"/>
    </source>
</evidence>
<dbReference type="eggNOG" id="ENOG502S8A5">
    <property type="taxonomic scope" value="Eukaryota"/>
</dbReference>
<comment type="function">
    <text evidence="7">Recruits the lipid transfer protein VPS13 to endosomal and vacuolar membranes.</text>
</comment>
<dbReference type="Proteomes" id="UP000016933">
    <property type="component" value="Unassembled WGS sequence"/>
</dbReference>
<dbReference type="InterPro" id="IPR001683">
    <property type="entry name" value="PX_dom"/>
</dbReference>
<dbReference type="SUPFAM" id="SSF64268">
    <property type="entry name" value="PX domain"/>
    <property type="match status" value="1"/>
</dbReference>
<evidence type="ECO:0000256" key="6">
    <source>
        <dbReference type="ARBA" id="ARBA00023136"/>
    </source>
</evidence>
<evidence type="ECO:0000259" key="11">
    <source>
        <dbReference type="PROSITE" id="PS50195"/>
    </source>
</evidence>
<dbReference type="OMA" id="LAYFLNC"/>
<protein>
    <recommendedName>
        <fullName evidence="8">Endosomal/vacuolar adapter protein YPT35</fullName>
    </recommendedName>
    <alternativeName>
        <fullName evidence="9">PX domain-containing protein YPT35</fullName>
    </alternativeName>
</protein>
<dbReference type="InterPro" id="IPR037917">
    <property type="entry name" value="Ypt35_PX"/>
</dbReference>
<feature type="region of interest" description="Disordered" evidence="10">
    <location>
        <begin position="1"/>
        <end position="54"/>
    </location>
</feature>
<dbReference type="CDD" id="cd07280">
    <property type="entry name" value="PX_YPT35"/>
    <property type="match status" value="1"/>
</dbReference>
<dbReference type="Gene3D" id="3.30.1520.10">
    <property type="entry name" value="Phox-like domain"/>
    <property type="match status" value="1"/>
</dbReference>
<keyword evidence="13" id="KW-1185">Reference proteome</keyword>
<keyword evidence="5" id="KW-0967">Endosome</keyword>
<feature type="domain" description="PX" evidence="11">
    <location>
        <begin position="96"/>
        <end position="206"/>
    </location>
</feature>
<reference evidence="12 13" key="2">
    <citation type="journal article" date="2012" name="PLoS Pathog.">
        <title>Diverse lifestyles and strategies of plant pathogenesis encoded in the genomes of eighteen Dothideomycetes fungi.</title>
        <authorList>
            <person name="Ohm R.A."/>
            <person name="Feau N."/>
            <person name="Henrissat B."/>
            <person name="Schoch C.L."/>
            <person name="Horwitz B.A."/>
            <person name="Barry K.W."/>
            <person name="Condon B.J."/>
            <person name="Copeland A.C."/>
            <person name="Dhillon B."/>
            <person name="Glaser F."/>
            <person name="Hesse C.N."/>
            <person name="Kosti I."/>
            <person name="LaButti K."/>
            <person name="Lindquist E.A."/>
            <person name="Lucas S."/>
            <person name="Salamov A.A."/>
            <person name="Bradshaw R.E."/>
            <person name="Ciuffetti L."/>
            <person name="Hamelin R.C."/>
            <person name="Kema G.H.J."/>
            <person name="Lawrence C."/>
            <person name="Scott J.A."/>
            <person name="Spatafora J.W."/>
            <person name="Turgeon B.G."/>
            <person name="de Wit P.J.G.M."/>
            <person name="Zhong S."/>
            <person name="Goodwin S.B."/>
            <person name="Grigoriev I.V."/>
        </authorList>
    </citation>
    <scope>NUCLEOTIDE SEQUENCE [LARGE SCALE GENOMIC DNA]</scope>
    <source>
        <strain evidence="13">NZE10 / CBS 128990</strain>
    </source>
</reference>
<proteinExistence type="inferred from homology"/>